<evidence type="ECO:0000256" key="5">
    <source>
        <dbReference type="SAM" id="SignalP"/>
    </source>
</evidence>
<evidence type="ECO:0000256" key="3">
    <source>
        <dbReference type="ARBA" id="ARBA00022837"/>
    </source>
</evidence>
<feature type="signal peptide" evidence="5">
    <location>
        <begin position="1"/>
        <end position="23"/>
    </location>
</feature>
<dbReference type="InterPro" id="IPR038081">
    <property type="entry name" value="CalX-like_sf"/>
</dbReference>
<evidence type="ECO:0000256" key="2">
    <source>
        <dbReference type="ARBA" id="ARBA00022737"/>
    </source>
</evidence>
<accession>A0A844ZBY5</accession>
<dbReference type="GO" id="GO:0016020">
    <property type="term" value="C:membrane"/>
    <property type="evidence" value="ECO:0007669"/>
    <property type="project" value="InterPro"/>
</dbReference>
<dbReference type="Gene3D" id="2.60.40.2030">
    <property type="match status" value="1"/>
</dbReference>
<dbReference type="SUPFAM" id="SSF141072">
    <property type="entry name" value="CalX-like"/>
    <property type="match status" value="1"/>
</dbReference>
<feature type="compositionally biased region" description="Pro residues" evidence="4">
    <location>
        <begin position="89"/>
        <end position="100"/>
    </location>
</feature>
<keyword evidence="3" id="KW-0106">Calcium</keyword>
<dbReference type="EMBL" id="WTYZ01000002">
    <property type="protein sequence ID" value="MXO84420.1"/>
    <property type="molecule type" value="Genomic_DNA"/>
</dbReference>
<feature type="region of interest" description="Disordered" evidence="4">
    <location>
        <begin position="69"/>
        <end position="100"/>
    </location>
</feature>
<organism evidence="7 8">
    <name type="scientific">Pontixanthobacter aestiaquae</name>
    <dbReference type="NCBI Taxonomy" id="1509367"/>
    <lineage>
        <taxon>Bacteria</taxon>
        <taxon>Pseudomonadati</taxon>
        <taxon>Pseudomonadota</taxon>
        <taxon>Alphaproteobacteria</taxon>
        <taxon>Sphingomonadales</taxon>
        <taxon>Erythrobacteraceae</taxon>
        <taxon>Pontixanthobacter</taxon>
    </lineage>
</organism>
<dbReference type="OrthoDB" id="7433002at2"/>
<keyword evidence="1 5" id="KW-0732">Signal</keyword>
<evidence type="ECO:0000256" key="1">
    <source>
        <dbReference type="ARBA" id="ARBA00022729"/>
    </source>
</evidence>
<evidence type="ECO:0000313" key="8">
    <source>
        <dbReference type="Proteomes" id="UP000460290"/>
    </source>
</evidence>
<name>A0A844ZBY5_9SPHN</name>
<dbReference type="Gene3D" id="2.180.10.10">
    <property type="entry name" value="RHS repeat-associated core"/>
    <property type="match status" value="1"/>
</dbReference>
<gene>
    <name evidence="7" type="ORF">GRI35_13680</name>
</gene>
<feature type="chain" id="PRO_5032290456" description="Calx-beta domain-containing protein" evidence="5">
    <location>
        <begin position="24"/>
        <end position="211"/>
    </location>
</feature>
<dbReference type="InterPro" id="IPR003644">
    <property type="entry name" value="Calx_beta"/>
</dbReference>
<dbReference type="Pfam" id="PF03160">
    <property type="entry name" value="Calx-beta"/>
    <property type="match status" value="1"/>
</dbReference>
<evidence type="ECO:0000313" key="7">
    <source>
        <dbReference type="EMBL" id="MXO84420.1"/>
    </source>
</evidence>
<dbReference type="GO" id="GO:0007154">
    <property type="term" value="P:cell communication"/>
    <property type="evidence" value="ECO:0007669"/>
    <property type="project" value="InterPro"/>
</dbReference>
<keyword evidence="8" id="KW-1185">Reference proteome</keyword>
<feature type="compositionally biased region" description="Polar residues" evidence="4">
    <location>
        <begin position="69"/>
        <end position="82"/>
    </location>
</feature>
<reference evidence="7 8" key="1">
    <citation type="submission" date="2019-12" db="EMBL/GenBank/DDBJ databases">
        <title>Genomic-based taxomic classification of the family Erythrobacteraceae.</title>
        <authorList>
            <person name="Xu L."/>
        </authorList>
    </citation>
    <scope>NUCLEOTIDE SEQUENCE [LARGE SCALE GENOMIC DNA]</scope>
    <source>
        <strain evidence="7 8">KCTC 42006</strain>
    </source>
</reference>
<evidence type="ECO:0000256" key="4">
    <source>
        <dbReference type="SAM" id="MobiDB-lite"/>
    </source>
</evidence>
<keyword evidence="2" id="KW-0677">Repeat</keyword>
<comment type="caution">
    <text evidence="7">The sequence shown here is derived from an EMBL/GenBank/DDBJ whole genome shotgun (WGS) entry which is preliminary data.</text>
</comment>
<proteinExistence type="predicted"/>
<dbReference type="AlphaFoldDB" id="A0A844ZBY5"/>
<protein>
    <recommendedName>
        <fullName evidence="6">Calx-beta domain-containing protein</fullName>
    </recommendedName>
</protein>
<dbReference type="Proteomes" id="UP000460290">
    <property type="component" value="Unassembled WGS sequence"/>
</dbReference>
<feature type="domain" description="Calx-beta" evidence="6">
    <location>
        <begin position="112"/>
        <end position="204"/>
    </location>
</feature>
<sequence>MRTTHFFGLTALVLVLGSSAAFAQTTSTEEYSYDALGRLIIVDTSGGQNDDETHSFCYDDAGNRTELQLTSDSTVSACTESGSNGGGTAPPPPPPPPPPALGVADAAATEGGAMYFFVTLSSPHNTSASVAYATSYGSAGPNDFQATSGTLNFSAGETSKWILITTSQDLFIESPETFAFNLSSPSGGVTISDGAAVGTIIDDDDCGVSCQ</sequence>
<evidence type="ECO:0000259" key="6">
    <source>
        <dbReference type="Pfam" id="PF03160"/>
    </source>
</evidence>